<organism evidence="15 16">
    <name type="scientific">Mannheimia haemolytica</name>
    <name type="common">Pasteurella haemolytica</name>
    <dbReference type="NCBI Taxonomy" id="75985"/>
    <lineage>
        <taxon>Bacteria</taxon>
        <taxon>Pseudomonadati</taxon>
        <taxon>Pseudomonadota</taxon>
        <taxon>Gammaproteobacteria</taxon>
        <taxon>Pasteurellales</taxon>
        <taxon>Pasteurellaceae</taxon>
        <taxon>Mannheimia</taxon>
    </lineage>
</organism>
<feature type="domain" description="Trimeric autotransporter adhesin YadA-like stalk" evidence="13">
    <location>
        <begin position="997"/>
        <end position="1033"/>
    </location>
</feature>
<feature type="domain" description="Trimeric autotransporter adhesin YadA-like head" evidence="12">
    <location>
        <begin position="139"/>
        <end position="159"/>
    </location>
</feature>
<dbReference type="InterPro" id="IPR024973">
    <property type="entry name" value="ESPR"/>
</dbReference>
<dbReference type="SUPFAM" id="SSF101999">
    <property type="entry name" value="Trimeric adhesin"/>
    <property type="match status" value="2"/>
</dbReference>
<feature type="domain" description="Trimeric autotransporter adhesin YadA-like stalk" evidence="13">
    <location>
        <begin position="1969"/>
        <end position="1997"/>
    </location>
</feature>
<feature type="domain" description="Trimeric autotransporter adhesin YadA-like head" evidence="12">
    <location>
        <begin position="235"/>
        <end position="258"/>
    </location>
</feature>
<dbReference type="Pfam" id="PF05662">
    <property type="entry name" value="YadA_stalk"/>
    <property type="match status" value="7"/>
</dbReference>
<dbReference type="Pfam" id="PF03895">
    <property type="entry name" value="YadA_anchor"/>
    <property type="match status" value="1"/>
</dbReference>
<feature type="domain" description="Trimeric autotransporter adhesin YadA-like head" evidence="12">
    <location>
        <begin position="75"/>
        <end position="101"/>
    </location>
</feature>
<evidence type="ECO:0000256" key="6">
    <source>
        <dbReference type="ARBA" id="ARBA00022692"/>
    </source>
</evidence>
<evidence type="ECO:0000256" key="4">
    <source>
        <dbReference type="ARBA" id="ARBA00022448"/>
    </source>
</evidence>
<dbReference type="Pfam" id="PF05658">
    <property type="entry name" value="YadA_head"/>
    <property type="match status" value="11"/>
</dbReference>
<feature type="domain" description="Trimeric autotransporter adhesin YadA-like head" evidence="12">
    <location>
        <begin position="590"/>
        <end position="613"/>
    </location>
</feature>
<evidence type="ECO:0000256" key="8">
    <source>
        <dbReference type="ARBA" id="ARBA00022927"/>
    </source>
</evidence>
<dbReference type="InterPro" id="IPR008635">
    <property type="entry name" value="Coiled_stalk_dom"/>
</dbReference>
<feature type="domain" description="Trimeric autotransporter adhesin YadA-like head" evidence="12">
    <location>
        <begin position="162"/>
        <end position="188"/>
    </location>
</feature>
<dbReference type="Proteomes" id="UP000271188">
    <property type="component" value="Chromosome"/>
</dbReference>
<comment type="similarity">
    <text evidence="3">Belongs to the autotransporter-2 (AT-2) (TC 1.B.40) family.</text>
</comment>
<feature type="domain" description="ESPR" evidence="14">
    <location>
        <begin position="1"/>
        <end position="49"/>
    </location>
</feature>
<feature type="domain" description="Trimeric autotransporter adhesin YadA-like stalk" evidence="13">
    <location>
        <begin position="741"/>
        <end position="784"/>
    </location>
</feature>
<dbReference type="InterPro" id="IPR008640">
    <property type="entry name" value="Adhesin_Head_dom"/>
</dbReference>
<feature type="domain" description="Trimeric autotransporter adhesin YadA-like head" evidence="12">
    <location>
        <begin position="566"/>
        <end position="584"/>
    </location>
</feature>
<keyword evidence="4" id="KW-0813">Transport</keyword>
<evidence type="ECO:0000256" key="5">
    <source>
        <dbReference type="ARBA" id="ARBA00022452"/>
    </source>
</evidence>
<proteinExistence type="inferred from homology"/>
<dbReference type="Gene3D" id="1.20.5.170">
    <property type="match status" value="1"/>
</dbReference>
<accession>A0A3S4XME2</accession>
<dbReference type="Gene3D" id="3.90.1780.10">
    <property type="entry name" value="Trimeric adhesin"/>
    <property type="match status" value="11"/>
</dbReference>
<dbReference type="GO" id="GO:0015031">
    <property type="term" value="P:protein transport"/>
    <property type="evidence" value="ECO:0007669"/>
    <property type="project" value="UniProtKB-KW"/>
</dbReference>
<dbReference type="GO" id="GO:0009279">
    <property type="term" value="C:cell outer membrane"/>
    <property type="evidence" value="ECO:0007669"/>
    <property type="project" value="UniProtKB-SubCell"/>
</dbReference>
<evidence type="ECO:0000256" key="2">
    <source>
        <dbReference type="ARBA" id="ARBA00004442"/>
    </source>
</evidence>
<evidence type="ECO:0000259" key="13">
    <source>
        <dbReference type="Pfam" id="PF05662"/>
    </source>
</evidence>
<evidence type="ECO:0000313" key="15">
    <source>
        <dbReference type="EMBL" id="VEI76390.1"/>
    </source>
</evidence>
<feature type="domain" description="Trimeric autotransporter adhesin YadA-like stalk" evidence="13">
    <location>
        <begin position="2701"/>
        <end position="2740"/>
    </location>
</feature>
<dbReference type="InterPro" id="IPR045584">
    <property type="entry name" value="Pilin-like"/>
</dbReference>
<protein>
    <submittedName>
        <fullName evidence="15">Haemagglutinin</fullName>
    </submittedName>
</protein>
<feature type="domain" description="Trimeric autotransporter adhesin YadA-like stalk" evidence="13">
    <location>
        <begin position="344"/>
        <end position="386"/>
    </location>
</feature>
<dbReference type="InterPro" id="IPR005594">
    <property type="entry name" value="YadA_C"/>
</dbReference>
<keyword evidence="8" id="KW-0653">Protein transport</keyword>
<dbReference type="SUPFAM" id="SSF54523">
    <property type="entry name" value="Pili subunits"/>
    <property type="match status" value="1"/>
</dbReference>
<dbReference type="Gene3D" id="3.30.1300.30">
    <property type="entry name" value="GSPII I/J protein-like"/>
    <property type="match status" value="1"/>
</dbReference>
<feature type="domain" description="Trimeric autotransporter adhesin YadA-like head" evidence="12">
    <location>
        <begin position="545"/>
        <end position="561"/>
    </location>
</feature>
<evidence type="ECO:0000256" key="9">
    <source>
        <dbReference type="ARBA" id="ARBA00023136"/>
    </source>
</evidence>
<dbReference type="Pfam" id="PF13018">
    <property type="entry name" value="ESPR"/>
    <property type="match status" value="1"/>
</dbReference>
<evidence type="ECO:0000256" key="10">
    <source>
        <dbReference type="ARBA" id="ARBA00023237"/>
    </source>
</evidence>
<feature type="domain" description="Trimeric autotransporter adhesin YadA-like head" evidence="12">
    <location>
        <begin position="190"/>
        <end position="209"/>
    </location>
</feature>
<keyword evidence="9" id="KW-0472">Membrane</keyword>
<evidence type="ECO:0000313" key="16">
    <source>
        <dbReference type="Proteomes" id="UP000271188"/>
    </source>
</evidence>
<dbReference type="RefSeq" id="WP_232019693.1">
    <property type="nucleotide sequence ID" value="NZ_LR134495.1"/>
</dbReference>
<dbReference type="GO" id="GO:0009986">
    <property type="term" value="C:cell surface"/>
    <property type="evidence" value="ECO:0007669"/>
    <property type="project" value="UniProtKB-SubCell"/>
</dbReference>
<keyword evidence="5" id="KW-1134">Transmembrane beta strand</keyword>
<evidence type="ECO:0000259" key="12">
    <source>
        <dbReference type="Pfam" id="PF05658"/>
    </source>
</evidence>
<evidence type="ECO:0000256" key="7">
    <source>
        <dbReference type="ARBA" id="ARBA00022729"/>
    </source>
</evidence>
<keyword evidence="6" id="KW-0812">Transmembrane</keyword>
<dbReference type="EMBL" id="LR134495">
    <property type="protein sequence ID" value="VEI76390.1"/>
    <property type="molecule type" value="Genomic_DNA"/>
</dbReference>
<evidence type="ECO:0000256" key="3">
    <source>
        <dbReference type="ARBA" id="ARBA00005848"/>
    </source>
</evidence>
<reference evidence="15" key="1">
    <citation type="submission" date="2018-12" db="EMBL/GenBank/DDBJ databases">
        <authorList>
            <consortium name="Pathogen Informatics"/>
        </authorList>
    </citation>
    <scope>NUCLEOTIDE SEQUENCE [LARGE SCALE GENOMIC DNA]</scope>
    <source>
        <strain evidence="15">NCTC10643</strain>
    </source>
</reference>
<evidence type="ECO:0000256" key="1">
    <source>
        <dbReference type="ARBA" id="ARBA00004241"/>
    </source>
</evidence>
<dbReference type="CDD" id="cd12820">
    <property type="entry name" value="LbR_YadA-like"/>
    <property type="match status" value="3"/>
</dbReference>
<dbReference type="Gene3D" id="2.150.10.10">
    <property type="entry name" value="Serralysin-like metalloprotease, C-terminal"/>
    <property type="match status" value="5"/>
</dbReference>
<name>A0A3S4XME2_MANHA</name>
<feature type="domain" description="Trimeric autotransporter adhesin YadA-like head" evidence="12">
    <location>
        <begin position="211"/>
        <end position="230"/>
    </location>
</feature>
<dbReference type="Gene3D" id="2.20.70.140">
    <property type="match status" value="1"/>
</dbReference>
<feature type="domain" description="Trimeric autotransporter adhesin YadA-like head" evidence="12">
    <location>
        <begin position="276"/>
        <end position="302"/>
    </location>
</feature>
<feature type="domain" description="Trimeric autotransporter adhesin YadA-like head" evidence="12">
    <location>
        <begin position="659"/>
        <end position="685"/>
    </location>
</feature>
<feature type="domain" description="Trimeric autotransporter adhesin YadA-like stalk" evidence="13">
    <location>
        <begin position="1493"/>
        <end position="1525"/>
    </location>
</feature>
<gene>
    <name evidence="15" type="ORF">NCTC10643_00828</name>
</gene>
<feature type="domain" description="Trimeric autotransporter adhesin YadA-like C-terminal membrane anchor" evidence="11">
    <location>
        <begin position="2752"/>
        <end position="2812"/>
    </location>
</feature>
<sequence>MNQIFKVIWNQATQSWVAVSELQRAKGKTKSVSSASKATLALLAGASAVLGATNAVAVVSIGSTTSNYISTQATASSENAIAIGADSISTGRSTIAIGTNANATHRTNLVDPEDTSYITSNTGVESLNNTGQNWALVPSIAIGMGSSATSANAIALGTDTHATGNRATAFGAGALATGNRSTVMGWRSAASGTRSFAMGSGATANADFSGAMGDKSVANATYSLALGSSANATSTATRGTAIGYNATVSGVNATALGVSAVSSSQSTVAIGDSAKASASFAIALGSGANATLNNSVALGSNSTVSNAVPVPSATVNGITYSGFAANTTAAGNVVSVGSNTIKRQIQNVAAGQISATSTDAINGSQLYMAMNATGNLANSTKNILGGNATVNPDGSITYTNIGGTNKNTIEEALKAVKTEVVAGSNVNITNATGANGQTIYTVNAYNTTANSSSPDYITVTGKAATAANTTNYEIGLTKKAIDDFTKDTQATVVSNDGTVTVKSTERNANGTVIYDLSVNIPAQASQIQYFSVNSTVPENQANDGAKSRNSIAIGPNATATGGEQAAVALGTNSNANGNGALSLGVATVSKGIQATAVGHSANATANGTTALGRQTNATAGDATAVGSNANATAEKASAFGVAANASANASLAVGANSIASAQSAVAVGTRANATAQFATALGMGAQATLNSSVALGSESVVRAATPTENATVGGITYNGFAGVNKDTNYVVSVGSADKERQIQNVAAGQISATSTDAINGSQLYMAMNATSNLANSTANNFGGGSVVNPDGSVTQPKYNVTNAAGTQYGNTATNVGDAITNLNNYVNQGFNIKDNAGTTKGTVTPNESVQFVNGKGTVSNVTQEADGVTKVTFDVDTGSITVDNTTGAVTTPTDENKVATTKTVADAIKNSGFTATSSQSAGEVSGTSAELVNPGDTVTFDAGKNIKITQAGSNFTFATKDTVEFDKVTTKTLEIPTDTANKPITITKDGINTAGKQIKDVADGVDGKDAVNVDQLKAAKWTLQTSQDNAATDKVGDINADDKVTIDGKGVIKVTNTKEANNESKVHIALETQAIKVENGQATTDGNSKTGDTVNTAPNTNAIATVGDVINAVNNVSWSIYQGADKVNDVKAGNEVHFVDSDQFTASATKDGDTKTNVTFTAKTVSLTDADNNGKVDAPQTDADKKKLVNAGDIANAINNSGFKAKANGDDGELINPGDEVNFKDGENIKVTRDGSNFTIATAKDVTFNNVTSNNISVPTGTTANDKPITITKDGIDVAGKPITNVASNLPATNSTGDANNTVSQAKPENVDNIKNNAATVDDVLNAGWNLQENGGAKDFVKAYDTVNFVDGKGTKANVTMNADNSVANVTFNIDAGTITVDDKGAVTTPAEEDKVATTKTVAEAIQKAGWNAKSGGNKADGDQEAAELINPGEEVIFAAGDNLTVKRVGNQFTFATAKDVKFDSVAFGDNGPKITNKDGNVNIAGNDGNPTKITGVKAGEADTDAVNVSQLKQAAAASKTEVKGSGLATVGAPETGDNGQTIYTVDVAKAGAPTVTRGNVAVKEGDENKVMTAGDVADAINNSEKTSSVVAGSKAVTVKAGKEDDKGNTEYTVDVATDKSIGRDNDGNMTVNTDNVTIVKDPTTGEVKANTTTLNNSPEGKVTEPTGDDAKKLVTAGDIANAINNSGFNVTAGDGIDGGETKGKKTQLIKPSETVTFDAGKNMTLTQADGKFTYTTKDNVAFNSIDMSNGKPDTTGSITNLKSGVGGTFADKAAPTDAERKAIADNINNATGDTLNNAVNVGDVQAAMKAATTKVEGNKGVTVTSKTNDDGSTTYTVAAKTDGTTIKVNDKGEITANTSELTNNPDGKVEEPTEPNALVTAKTVADAINNAGFNIQANGDEKSLVKTGDTVQFLNGKNIEITRDGNNITVSTAKNVNFDSVQFGNEGPKITNNGGNINVGDKDGNAVKVTNVAAGDVNADSKDAVNGSQLYTFAMASREEVKSTDKSVTVNTTKNADGANVFDLSVNTDDVTIVKDPTTGAIKANTTALNDANNDGRIDEPTADDAKKLVTAGDITNAINNSGFTLKTSAVEGGEKLSGDNELINPGKVVEMVAGKNLTVKQEADGKVTYATKDDVKFDSVTSNSVTVPTDEANPANNPITINKDGINAGNKAISNVASNLAPVTPMNEKQPSDNSPENLANKLNNAATVADVLNAGWNLQNNDTAVDTVTHNDTVNFVNGKGTTVSVTPNADGTVNNIQVDSPIEFVNQDPADSSTPSNTAKFTGEAPVQLGNVASGVRKPDGTTPEGKERAEALNNASGDTVNNAVNVGDLQAATKAATTKVDGNQGVVITPTTNGDGSTTYTVAAKTDDTTIKVDSEGNITANTSELGNNADGTVKAPTQPNALVTAQTVADAVNNAGFNIKSAGNKAAGDQAATKLVKTGEEVVFEAGDNLTVKRDGNQFTFATAKDVSFNSVQFSENGPKITNDGDNIKVGDKDGKPTKITNVADGDISPVSTDVINGKQLNNYAKVNGNNIGTDEDGSINIVNGNGTTITSDKAGEVKVNVNSTDLTVADNGKINVQDPNGTGSHFVNATTVANAVNNVSWNVDSKAVGTGVVEGDKAPAKVKAGSTVSVNAGNNIKVTRKGSDVTVAVSDTPEFTSVKTGDTLVNNNGVTINNGSAGKAVSLTKNGLDNGGNRITNVKAGEADTDAVNVGQLKGAVNHLNNKIHRNNREARAGIAGSNAAAALPQVYIPGKSMVAAAGGTFKGENALAVGYSRSSDNGKLILKLQGNANSRGDFGGGVGVGYQW</sequence>
<dbReference type="SUPFAM" id="SSF101967">
    <property type="entry name" value="Adhesin YadA, collagen-binding domain"/>
    <property type="match status" value="5"/>
</dbReference>
<dbReference type="InterPro" id="IPR011049">
    <property type="entry name" value="Serralysin-like_metalloprot_C"/>
</dbReference>
<evidence type="ECO:0000259" key="14">
    <source>
        <dbReference type="Pfam" id="PF13018"/>
    </source>
</evidence>
<dbReference type="InterPro" id="IPR037174">
    <property type="entry name" value="Trimeric_adhesin"/>
</dbReference>
<evidence type="ECO:0000259" key="11">
    <source>
        <dbReference type="Pfam" id="PF03895"/>
    </source>
</evidence>
<comment type="subcellular location">
    <subcellularLocation>
        <location evidence="2">Cell outer membrane</location>
    </subcellularLocation>
    <subcellularLocation>
        <location evidence="1">Cell surface</location>
    </subcellularLocation>
</comment>
<keyword evidence="10" id="KW-0998">Cell outer membrane</keyword>
<feature type="domain" description="Trimeric autotransporter adhesin YadA-like stalk" evidence="13">
    <location>
        <begin position="2505"/>
        <end position="2546"/>
    </location>
</feature>
<keyword evidence="7" id="KW-0732">Signal</keyword>